<proteinExistence type="predicted"/>
<protein>
    <submittedName>
        <fullName evidence="2">Uncharacterized protein</fullName>
    </submittedName>
</protein>
<feature type="non-terminal residue" evidence="2">
    <location>
        <position position="137"/>
    </location>
</feature>
<evidence type="ECO:0000256" key="1">
    <source>
        <dbReference type="SAM" id="MobiDB-lite"/>
    </source>
</evidence>
<feature type="compositionally biased region" description="Basic and acidic residues" evidence="1">
    <location>
        <begin position="23"/>
        <end position="43"/>
    </location>
</feature>
<organism evidence="2">
    <name type="scientific">uncultured Actinomycetospora sp</name>
    <dbReference type="NCBI Taxonomy" id="1135996"/>
    <lineage>
        <taxon>Bacteria</taxon>
        <taxon>Bacillati</taxon>
        <taxon>Actinomycetota</taxon>
        <taxon>Actinomycetes</taxon>
        <taxon>Pseudonocardiales</taxon>
        <taxon>Pseudonocardiaceae</taxon>
        <taxon>Actinomycetospora</taxon>
        <taxon>environmental samples</taxon>
    </lineage>
</organism>
<feature type="non-terminal residue" evidence="2">
    <location>
        <position position="1"/>
    </location>
</feature>
<accession>A0A6J4J1X1</accession>
<feature type="region of interest" description="Disordered" evidence="1">
    <location>
        <begin position="1"/>
        <end position="137"/>
    </location>
</feature>
<reference evidence="2" key="1">
    <citation type="submission" date="2020-02" db="EMBL/GenBank/DDBJ databases">
        <authorList>
            <person name="Meier V. D."/>
        </authorList>
    </citation>
    <scope>NUCLEOTIDE SEQUENCE</scope>
    <source>
        <strain evidence="2">AVDCRST_MAG54</strain>
    </source>
</reference>
<feature type="compositionally biased region" description="Basic residues" evidence="1">
    <location>
        <begin position="70"/>
        <end position="79"/>
    </location>
</feature>
<name>A0A6J4J1X1_9PSEU</name>
<gene>
    <name evidence="2" type="ORF">AVDCRST_MAG54-2842</name>
</gene>
<feature type="compositionally biased region" description="Pro residues" evidence="1">
    <location>
        <begin position="110"/>
        <end position="123"/>
    </location>
</feature>
<feature type="compositionally biased region" description="Basic and acidic residues" evidence="1">
    <location>
        <begin position="124"/>
        <end position="137"/>
    </location>
</feature>
<dbReference type="AlphaFoldDB" id="A0A6J4J1X1"/>
<dbReference type="EMBL" id="CADCTH010000362">
    <property type="protein sequence ID" value="CAA9268174.1"/>
    <property type="molecule type" value="Genomic_DNA"/>
</dbReference>
<sequence>DDRAPARRASPGRRRLAPARPEPGVRRDGAAGRVRGDHRDLVGRHRRHARGGQCGGGPPGGPQRAPRPPHLGRRGRRGPARPLRLGARPRRRGDPGGRRRAPRHARAPLPRRPLPRRPAPDAPDPAHRADGRAPRRL</sequence>
<evidence type="ECO:0000313" key="2">
    <source>
        <dbReference type="EMBL" id="CAA9268174.1"/>
    </source>
</evidence>
<feature type="compositionally biased region" description="Pro residues" evidence="1">
    <location>
        <begin position="59"/>
        <end position="69"/>
    </location>
</feature>